<keyword evidence="3" id="KW-1185">Reference proteome</keyword>
<reference evidence="3" key="1">
    <citation type="journal article" date="2017" name="G3 (Bethesda)">
        <title>The Physical Genome Mapping of Anopheles albimanus Corrected Scaffold Misassemblies and Identified Interarm Rearrangements in Genus Anopheles.</title>
        <authorList>
            <person name="Artemov G.N."/>
            <person name="Peery A.N."/>
            <person name="Jiang X."/>
            <person name="Tu Z."/>
            <person name="Stegniy V.N."/>
            <person name="Sharakhova M.V."/>
            <person name="Sharakhov I.V."/>
        </authorList>
    </citation>
    <scope>NUCLEOTIDE SEQUENCE [LARGE SCALE GENOMIC DNA]</scope>
    <source>
        <strain evidence="3">STECLA/ALBI9_A</strain>
    </source>
</reference>
<accession>A0A182FZ78</accession>
<sequence>MTRNKKKEKRRNVKSRPQIVSS</sequence>
<dbReference type="VEuPathDB" id="VectorBase:AALB014897"/>
<feature type="region of interest" description="Disordered" evidence="1">
    <location>
        <begin position="1"/>
        <end position="22"/>
    </location>
</feature>
<reference evidence="2" key="2">
    <citation type="submission" date="2022-08" db="UniProtKB">
        <authorList>
            <consortium name="EnsemblMetazoa"/>
        </authorList>
    </citation>
    <scope>IDENTIFICATION</scope>
    <source>
        <strain evidence="2">STECLA/ALBI9_A</strain>
    </source>
</reference>
<dbReference type="AlphaFoldDB" id="A0A182FZ78"/>
<organism evidence="2 3">
    <name type="scientific">Anopheles albimanus</name>
    <name type="common">New world malaria mosquito</name>
    <dbReference type="NCBI Taxonomy" id="7167"/>
    <lineage>
        <taxon>Eukaryota</taxon>
        <taxon>Metazoa</taxon>
        <taxon>Ecdysozoa</taxon>
        <taxon>Arthropoda</taxon>
        <taxon>Hexapoda</taxon>
        <taxon>Insecta</taxon>
        <taxon>Pterygota</taxon>
        <taxon>Neoptera</taxon>
        <taxon>Endopterygota</taxon>
        <taxon>Diptera</taxon>
        <taxon>Nematocera</taxon>
        <taxon>Culicoidea</taxon>
        <taxon>Culicidae</taxon>
        <taxon>Anophelinae</taxon>
        <taxon>Anopheles</taxon>
    </lineage>
</organism>
<evidence type="ECO:0000313" key="3">
    <source>
        <dbReference type="Proteomes" id="UP000069272"/>
    </source>
</evidence>
<evidence type="ECO:0000256" key="1">
    <source>
        <dbReference type="SAM" id="MobiDB-lite"/>
    </source>
</evidence>
<feature type="compositionally biased region" description="Basic residues" evidence="1">
    <location>
        <begin position="1"/>
        <end position="14"/>
    </location>
</feature>
<name>A0A182FZ78_ANOAL</name>
<dbReference type="EnsemblMetazoa" id="AALB014897-RA">
    <property type="protein sequence ID" value="AALB014897-PA"/>
    <property type="gene ID" value="AALB014897"/>
</dbReference>
<dbReference type="Proteomes" id="UP000069272">
    <property type="component" value="Unassembled WGS sequence"/>
</dbReference>
<proteinExistence type="predicted"/>
<evidence type="ECO:0000313" key="2">
    <source>
        <dbReference type="EnsemblMetazoa" id="AALB014897-PA"/>
    </source>
</evidence>
<protein>
    <submittedName>
        <fullName evidence="2">Uncharacterized protein</fullName>
    </submittedName>
</protein>